<reference evidence="1" key="1">
    <citation type="submission" date="2023-08" db="EMBL/GenBank/DDBJ databases">
        <title>Mucin Metabolism Genes Underlie the Key Renovations of Bacteroides xylanisolvens Genomes in Captive Great Apes.</title>
        <authorList>
            <person name="Nishida A.H."/>
        </authorList>
    </citation>
    <scope>NUCLEOTIDE SEQUENCE</scope>
    <source>
        <strain evidence="1">P13.H9</strain>
    </source>
</reference>
<evidence type="ECO:0000313" key="2">
    <source>
        <dbReference type="Proteomes" id="UP001198461"/>
    </source>
</evidence>
<dbReference type="AlphaFoldDB" id="A0AAW4T4T9"/>
<name>A0AAW4T4T9_9BACE</name>
<protein>
    <submittedName>
        <fullName evidence="1">Uncharacterized protein</fullName>
    </submittedName>
</protein>
<evidence type="ECO:0000313" key="1">
    <source>
        <dbReference type="EMBL" id="MCA4706151.1"/>
    </source>
</evidence>
<accession>A0AAW4T4T9</accession>
<comment type="caution">
    <text evidence="1">The sequence shown here is derived from an EMBL/GenBank/DDBJ whole genome shotgun (WGS) entry which is preliminary data.</text>
</comment>
<proteinExistence type="predicted"/>
<organism evidence="1 2">
    <name type="scientific">Bacteroides xylanisolvens</name>
    <dbReference type="NCBI Taxonomy" id="371601"/>
    <lineage>
        <taxon>Bacteria</taxon>
        <taxon>Pseudomonadati</taxon>
        <taxon>Bacteroidota</taxon>
        <taxon>Bacteroidia</taxon>
        <taxon>Bacteroidales</taxon>
        <taxon>Bacteroidaceae</taxon>
        <taxon>Bacteroides</taxon>
    </lineage>
</organism>
<sequence length="47" mass="5305">MGLLHNVHLLACDINDVKVILNGATNYILVEAWAMVPGVYPMHWKML</sequence>
<dbReference type="EMBL" id="JAIWYE010000037">
    <property type="protein sequence ID" value="MCA4706151.1"/>
    <property type="molecule type" value="Genomic_DNA"/>
</dbReference>
<gene>
    <name evidence="1" type="ORF">LD004_21335</name>
</gene>
<dbReference type="Proteomes" id="UP001198461">
    <property type="component" value="Unassembled WGS sequence"/>
</dbReference>
<dbReference type="RefSeq" id="WP_225479953.1">
    <property type="nucleotide sequence ID" value="NZ_JAIWXV010000038.1"/>
</dbReference>